<evidence type="ECO:0000256" key="3">
    <source>
        <dbReference type="ARBA" id="ARBA00023172"/>
    </source>
</evidence>
<keyword evidence="3" id="KW-0233">DNA recombination</keyword>
<protein>
    <recommendedName>
        <fullName evidence="4">Tyr recombinase domain-containing protein</fullName>
    </recommendedName>
</protein>
<evidence type="ECO:0000313" key="5">
    <source>
        <dbReference type="EMBL" id="KKL90697.1"/>
    </source>
</evidence>
<sequence>MNISNYSFKFDVHRNKKVILVLFKNDAKLKSQFRERFTSAKWSSTKKAWYLLDLPSVRKLLQLKQSSYIDKYESQIYAKNKSSLVQFHEQLILKSYSDNTVRIYIAEFVHLLQLIKNYPVEELSPERLKDYFLYCITNEKMGERKMNGKINAIKFYFEKVLHRPQMFFNIPRPKKPSTLPKMLSKREVGKLLDQVTNFKHLIALQLCYGMGLRVSEVVGIKLKDIDGDRMVVHIHGAKGKKDRIVPLPVILLPKLRTYYKLYKPKEYLLEGRYGGQYSKGSVQSVFKKAMKKAGIKKNIGIHGLRHSYATHLLESGTDMRFIQELLGHSSIKTTQVYTKVTPRSLANIESPLDTLQ</sequence>
<dbReference type="GO" id="GO:0003677">
    <property type="term" value="F:DNA binding"/>
    <property type="evidence" value="ECO:0007669"/>
    <property type="project" value="UniProtKB-KW"/>
</dbReference>
<name>A0A0F9IUC6_9ZZZZ</name>
<dbReference type="InterPro" id="IPR002104">
    <property type="entry name" value="Integrase_catalytic"/>
</dbReference>
<dbReference type="PANTHER" id="PTHR30349">
    <property type="entry name" value="PHAGE INTEGRASE-RELATED"/>
    <property type="match status" value="1"/>
</dbReference>
<dbReference type="InterPro" id="IPR011010">
    <property type="entry name" value="DNA_brk_join_enz"/>
</dbReference>
<accession>A0A0F9IUC6</accession>
<evidence type="ECO:0000256" key="2">
    <source>
        <dbReference type="ARBA" id="ARBA00023125"/>
    </source>
</evidence>
<dbReference type="GO" id="GO:0006310">
    <property type="term" value="P:DNA recombination"/>
    <property type="evidence" value="ECO:0007669"/>
    <property type="project" value="UniProtKB-KW"/>
</dbReference>
<organism evidence="5">
    <name type="scientific">marine sediment metagenome</name>
    <dbReference type="NCBI Taxonomy" id="412755"/>
    <lineage>
        <taxon>unclassified sequences</taxon>
        <taxon>metagenomes</taxon>
        <taxon>ecological metagenomes</taxon>
    </lineage>
</organism>
<dbReference type="AlphaFoldDB" id="A0A0F9IUC6"/>
<feature type="domain" description="Tyr recombinase" evidence="4">
    <location>
        <begin position="178"/>
        <end position="350"/>
    </location>
</feature>
<dbReference type="Pfam" id="PF00589">
    <property type="entry name" value="Phage_integrase"/>
    <property type="match status" value="1"/>
</dbReference>
<proteinExistence type="predicted"/>
<keyword evidence="1" id="KW-0229">DNA integration</keyword>
<dbReference type="InterPro" id="IPR050090">
    <property type="entry name" value="Tyrosine_recombinase_XerCD"/>
</dbReference>
<dbReference type="EMBL" id="LAZR01019942">
    <property type="protein sequence ID" value="KKL90697.1"/>
    <property type="molecule type" value="Genomic_DNA"/>
</dbReference>
<dbReference type="InterPro" id="IPR013762">
    <property type="entry name" value="Integrase-like_cat_sf"/>
</dbReference>
<gene>
    <name evidence="5" type="ORF">LCGC14_1902080</name>
</gene>
<dbReference type="GO" id="GO:0015074">
    <property type="term" value="P:DNA integration"/>
    <property type="evidence" value="ECO:0007669"/>
    <property type="project" value="UniProtKB-KW"/>
</dbReference>
<dbReference type="InterPro" id="IPR004107">
    <property type="entry name" value="Integrase_SAM-like_N"/>
</dbReference>
<dbReference type="PROSITE" id="PS51898">
    <property type="entry name" value="TYR_RECOMBINASE"/>
    <property type="match status" value="1"/>
</dbReference>
<evidence type="ECO:0000256" key="1">
    <source>
        <dbReference type="ARBA" id="ARBA00022908"/>
    </source>
</evidence>
<keyword evidence="2" id="KW-0238">DNA-binding</keyword>
<dbReference type="PANTHER" id="PTHR30349:SF41">
    <property type="entry name" value="INTEGRASE_RECOMBINASE PROTEIN MJ0367-RELATED"/>
    <property type="match status" value="1"/>
</dbReference>
<reference evidence="5" key="1">
    <citation type="journal article" date="2015" name="Nature">
        <title>Complex archaea that bridge the gap between prokaryotes and eukaryotes.</title>
        <authorList>
            <person name="Spang A."/>
            <person name="Saw J.H."/>
            <person name="Jorgensen S.L."/>
            <person name="Zaremba-Niedzwiedzka K."/>
            <person name="Martijn J."/>
            <person name="Lind A.E."/>
            <person name="van Eijk R."/>
            <person name="Schleper C."/>
            <person name="Guy L."/>
            <person name="Ettema T.J."/>
        </authorList>
    </citation>
    <scope>NUCLEOTIDE SEQUENCE</scope>
</reference>
<comment type="caution">
    <text evidence="5">The sequence shown here is derived from an EMBL/GenBank/DDBJ whole genome shotgun (WGS) entry which is preliminary data.</text>
</comment>
<dbReference type="Gene3D" id="1.10.443.10">
    <property type="entry name" value="Intergrase catalytic core"/>
    <property type="match status" value="1"/>
</dbReference>
<dbReference type="SUPFAM" id="SSF56349">
    <property type="entry name" value="DNA breaking-rejoining enzymes"/>
    <property type="match status" value="1"/>
</dbReference>
<dbReference type="Gene3D" id="1.10.150.130">
    <property type="match status" value="1"/>
</dbReference>
<dbReference type="Pfam" id="PF13495">
    <property type="entry name" value="Phage_int_SAM_4"/>
    <property type="match status" value="1"/>
</dbReference>
<dbReference type="InterPro" id="IPR010998">
    <property type="entry name" value="Integrase_recombinase_N"/>
</dbReference>
<evidence type="ECO:0000259" key="4">
    <source>
        <dbReference type="PROSITE" id="PS51898"/>
    </source>
</evidence>